<proteinExistence type="predicted"/>
<reference evidence="1" key="2">
    <citation type="journal article" date="2023" name="IMA Fungus">
        <title>Comparative genomic study of the Penicillium genus elucidates a diverse pangenome and 15 lateral gene transfer events.</title>
        <authorList>
            <person name="Petersen C."/>
            <person name="Sorensen T."/>
            <person name="Nielsen M.R."/>
            <person name="Sondergaard T.E."/>
            <person name="Sorensen J.L."/>
            <person name="Fitzpatrick D.A."/>
            <person name="Frisvad J.C."/>
            <person name="Nielsen K.L."/>
        </authorList>
    </citation>
    <scope>NUCLEOTIDE SEQUENCE</scope>
    <source>
        <strain evidence="1">IBT 30069</strain>
    </source>
</reference>
<evidence type="ECO:0000313" key="1">
    <source>
        <dbReference type="EMBL" id="KAJ5113556.1"/>
    </source>
</evidence>
<sequence length="327" mass="37731">MTRFCIIRGIRYHHGFAQELRGLAPEFTRALNARDIMSGIIPTISSPEEIPYCIWHPDIPDTKTLRALVKHYPEMLYHAARACAVAGYIELYKELNPLPEVHIAEEASFAFAEKRNNHEGAQKIYELIMSQQIKFEIMNDYNRSVDIGNPRISCLNGDTATYSSLQGGREHVDLVSIGHLMGARYNPFKYPKHFNITEDASIDDHEHDFPDAPESYFTLLHEPLPRDLPPINKDKLIALAAWMGDIDRYARLRRPQMVESELLCIIRGVYHNSFWAKWWSKKVIEDHADSRINSFEVKQIERGINARRIMSDDVTWVTTDTPKDLLP</sequence>
<dbReference type="AlphaFoldDB" id="A0A9W9G7P3"/>
<comment type="caution">
    <text evidence="1">The sequence shown here is derived from an EMBL/GenBank/DDBJ whole genome shotgun (WGS) entry which is preliminary data.</text>
</comment>
<dbReference type="EMBL" id="JAPQKH010000002">
    <property type="protein sequence ID" value="KAJ5113556.1"/>
    <property type="molecule type" value="Genomic_DNA"/>
</dbReference>
<evidence type="ECO:0000313" key="2">
    <source>
        <dbReference type="Proteomes" id="UP001149165"/>
    </source>
</evidence>
<dbReference type="Proteomes" id="UP001149165">
    <property type="component" value="Unassembled WGS sequence"/>
</dbReference>
<keyword evidence="2" id="KW-1185">Reference proteome</keyword>
<dbReference type="OrthoDB" id="4360026at2759"/>
<accession>A0A9W9G7P3</accession>
<reference evidence="1" key="1">
    <citation type="submission" date="2022-11" db="EMBL/GenBank/DDBJ databases">
        <authorList>
            <person name="Petersen C."/>
        </authorList>
    </citation>
    <scope>NUCLEOTIDE SEQUENCE</scope>
    <source>
        <strain evidence="1">IBT 30069</strain>
    </source>
</reference>
<organism evidence="1 2">
    <name type="scientific">Penicillium angulare</name>
    <dbReference type="NCBI Taxonomy" id="116970"/>
    <lineage>
        <taxon>Eukaryota</taxon>
        <taxon>Fungi</taxon>
        <taxon>Dikarya</taxon>
        <taxon>Ascomycota</taxon>
        <taxon>Pezizomycotina</taxon>
        <taxon>Eurotiomycetes</taxon>
        <taxon>Eurotiomycetidae</taxon>
        <taxon>Eurotiales</taxon>
        <taxon>Aspergillaceae</taxon>
        <taxon>Penicillium</taxon>
    </lineage>
</organism>
<name>A0A9W9G7P3_9EURO</name>
<gene>
    <name evidence="1" type="ORF">N7456_002090</name>
</gene>
<protein>
    <submittedName>
        <fullName evidence="1">Uncharacterized protein</fullName>
    </submittedName>
</protein>